<dbReference type="SUPFAM" id="SSF47413">
    <property type="entry name" value="lambda repressor-like DNA-binding domains"/>
    <property type="match status" value="1"/>
</dbReference>
<evidence type="ECO:0000313" key="4">
    <source>
        <dbReference type="Proteomes" id="UP001387100"/>
    </source>
</evidence>
<keyword evidence="4" id="KW-1185">Reference proteome</keyword>
<dbReference type="RefSeq" id="WP_339574454.1">
    <property type="nucleotide sequence ID" value="NZ_JBBIAA010000005.1"/>
</dbReference>
<sequence>MADNSAEVRQFLTTRRARVSPEQVGLPQVGHRRVPGLRRGEVATLAGVSIEYYTRLERGNLKSASDEVLEALAGALQLDEAERSHLADLARAARTRPSVRRTPSAGDGEALRPGVHRLLEAMTGSPAFVRNGRLDVLAMNRLGRALYAPMLLDPPGPSNMARFNFLDPRSRDLYPDWDVAADTAVALLRTEAGRAPFDRGLADLVGELSVRSEAFRTRWSAHDVRLHRTGTKSFQHPQVGRLELDFEAMELASPSRLVLTAYTAAAGTPSGDALELLAVLAATTDATTPAADPAGARTTRGTAADATHRASHPADEHRPHR</sequence>
<name>A0ABU8RJ06_9ACTN</name>
<comment type="caution">
    <text evidence="3">The sequence shown here is derived from an EMBL/GenBank/DDBJ whole genome shotgun (WGS) entry which is preliminary data.</text>
</comment>
<dbReference type="EMBL" id="JBBIAA010000005">
    <property type="protein sequence ID" value="MEJ5945071.1"/>
    <property type="molecule type" value="Genomic_DNA"/>
</dbReference>
<accession>A0ABU8RJ06</accession>
<dbReference type="Proteomes" id="UP001387100">
    <property type="component" value="Unassembled WGS sequence"/>
</dbReference>
<reference evidence="3 4" key="1">
    <citation type="journal article" date="2017" name="Int. J. Syst. Evol. Microbiol.">
        <title>Pseudokineococcus basanitobsidens sp. nov., isolated from volcanic rock.</title>
        <authorList>
            <person name="Lee D.W."/>
            <person name="Park M.Y."/>
            <person name="Kim J.J."/>
            <person name="Kim B.S."/>
        </authorList>
    </citation>
    <scope>NUCLEOTIDE SEQUENCE [LARGE SCALE GENOMIC DNA]</scope>
    <source>
        <strain evidence="3 4">DSM 103726</strain>
    </source>
</reference>
<evidence type="ECO:0000256" key="1">
    <source>
        <dbReference type="SAM" id="MobiDB-lite"/>
    </source>
</evidence>
<gene>
    <name evidence="3" type="ORF">WDZ17_07145</name>
</gene>
<dbReference type="CDD" id="cd00093">
    <property type="entry name" value="HTH_XRE"/>
    <property type="match status" value="1"/>
</dbReference>
<dbReference type="Pfam" id="PF13560">
    <property type="entry name" value="HTH_31"/>
    <property type="match status" value="1"/>
</dbReference>
<proteinExistence type="predicted"/>
<dbReference type="PANTHER" id="PTHR35010">
    <property type="entry name" value="BLL4672 PROTEIN-RELATED"/>
    <property type="match status" value="1"/>
</dbReference>
<feature type="domain" description="HTH cro/C1-type" evidence="2">
    <location>
        <begin position="41"/>
        <end position="83"/>
    </location>
</feature>
<dbReference type="Gene3D" id="1.10.260.40">
    <property type="entry name" value="lambda repressor-like DNA-binding domains"/>
    <property type="match status" value="1"/>
</dbReference>
<dbReference type="Gene3D" id="3.30.450.180">
    <property type="match status" value="1"/>
</dbReference>
<feature type="compositionally biased region" description="Low complexity" evidence="1">
    <location>
        <begin position="286"/>
        <end position="305"/>
    </location>
</feature>
<dbReference type="InterPro" id="IPR001387">
    <property type="entry name" value="Cro/C1-type_HTH"/>
</dbReference>
<dbReference type="InterPro" id="IPR010982">
    <property type="entry name" value="Lambda_DNA-bd_dom_sf"/>
</dbReference>
<feature type="region of interest" description="Disordered" evidence="1">
    <location>
        <begin position="286"/>
        <end position="321"/>
    </location>
</feature>
<feature type="compositionally biased region" description="Basic and acidic residues" evidence="1">
    <location>
        <begin position="306"/>
        <end position="321"/>
    </location>
</feature>
<evidence type="ECO:0000259" key="2">
    <source>
        <dbReference type="PROSITE" id="PS50943"/>
    </source>
</evidence>
<dbReference type="PANTHER" id="PTHR35010:SF2">
    <property type="entry name" value="BLL4672 PROTEIN"/>
    <property type="match status" value="1"/>
</dbReference>
<feature type="region of interest" description="Disordered" evidence="1">
    <location>
        <begin position="92"/>
        <end position="111"/>
    </location>
</feature>
<dbReference type="InterPro" id="IPR041413">
    <property type="entry name" value="MLTR_LBD"/>
</dbReference>
<dbReference type="SMART" id="SM00530">
    <property type="entry name" value="HTH_XRE"/>
    <property type="match status" value="1"/>
</dbReference>
<protein>
    <submittedName>
        <fullName evidence="3">Helix-turn-helix transcriptional regulator</fullName>
    </submittedName>
</protein>
<evidence type="ECO:0000313" key="3">
    <source>
        <dbReference type="EMBL" id="MEJ5945071.1"/>
    </source>
</evidence>
<organism evidence="3 4">
    <name type="scientific">Pseudokineococcus basanitobsidens</name>
    <dbReference type="NCBI Taxonomy" id="1926649"/>
    <lineage>
        <taxon>Bacteria</taxon>
        <taxon>Bacillati</taxon>
        <taxon>Actinomycetota</taxon>
        <taxon>Actinomycetes</taxon>
        <taxon>Kineosporiales</taxon>
        <taxon>Kineosporiaceae</taxon>
        <taxon>Pseudokineococcus</taxon>
    </lineage>
</organism>
<dbReference type="PROSITE" id="PS50943">
    <property type="entry name" value="HTH_CROC1"/>
    <property type="match status" value="1"/>
</dbReference>
<dbReference type="Pfam" id="PF17765">
    <property type="entry name" value="MLTR_LBD"/>
    <property type="match status" value="1"/>
</dbReference>